<dbReference type="CDD" id="cd06257">
    <property type="entry name" value="DnaJ"/>
    <property type="match status" value="1"/>
</dbReference>
<dbReference type="VEuPathDB" id="FungiDB:CC77DRAFT_406173"/>
<dbReference type="OMA" id="ATRECVK"/>
<dbReference type="Gene3D" id="1.20.1280.20">
    <property type="entry name" value="HscB, C-terminal domain"/>
    <property type="match status" value="1"/>
</dbReference>
<feature type="region of interest" description="Disordered" evidence="3">
    <location>
        <begin position="47"/>
        <end position="76"/>
    </location>
</feature>
<dbReference type="InterPro" id="IPR036386">
    <property type="entry name" value="HscB_C_sf"/>
</dbReference>
<organism evidence="5 6">
    <name type="scientific">Alternaria alternata</name>
    <name type="common">Alternaria rot fungus</name>
    <name type="synonym">Torula alternata</name>
    <dbReference type="NCBI Taxonomy" id="5599"/>
    <lineage>
        <taxon>Eukaryota</taxon>
        <taxon>Fungi</taxon>
        <taxon>Dikarya</taxon>
        <taxon>Ascomycota</taxon>
        <taxon>Pezizomycotina</taxon>
        <taxon>Dothideomycetes</taxon>
        <taxon>Pleosporomycetidae</taxon>
        <taxon>Pleosporales</taxon>
        <taxon>Pleosporineae</taxon>
        <taxon>Pleosporaceae</taxon>
        <taxon>Alternaria</taxon>
        <taxon>Alternaria sect. Alternaria</taxon>
        <taxon>Alternaria alternata complex</taxon>
    </lineage>
</organism>
<dbReference type="Gene3D" id="1.10.287.110">
    <property type="entry name" value="DnaJ domain"/>
    <property type="match status" value="1"/>
</dbReference>
<dbReference type="GO" id="GO:0005739">
    <property type="term" value="C:mitochondrion"/>
    <property type="evidence" value="ECO:0007669"/>
    <property type="project" value="TreeGrafter"/>
</dbReference>
<feature type="compositionally biased region" description="Polar residues" evidence="3">
    <location>
        <begin position="65"/>
        <end position="76"/>
    </location>
</feature>
<evidence type="ECO:0000256" key="1">
    <source>
        <dbReference type="ARBA" id="ARBA00010476"/>
    </source>
</evidence>
<evidence type="ECO:0000259" key="4">
    <source>
        <dbReference type="SMART" id="SM00271"/>
    </source>
</evidence>
<dbReference type="GO" id="GO:0044571">
    <property type="term" value="P:[2Fe-2S] cluster assembly"/>
    <property type="evidence" value="ECO:0007669"/>
    <property type="project" value="InterPro"/>
</dbReference>
<dbReference type="PANTHER" id="PTHR14021">
    <property type="entry name" value="IRON-SULFUR CLUSTER CO-CHAPERONE PROTEIN HSCB"/>
    <property type="match status" value="1"/>
</dbReference>
<dbReference type="SUPFAM" id="SSF47144">
    <property type="entry name" value="HSC20 (HSCB), C-terminal oligomerisation domain"/>
    <property type="match status" value="1"/>
</dbReference>
<evidence type="ECO:0000256" key="3">
    <source>
        <dbReference type="SAM" id="MobiDB-lite"/>
    </source>
</evidence>
<proteinExistence type="inferred from homology"/>
<keyword evidence="2" id="KW-0143">Chaperone</keyword>
<dbReference type="InterPro" id="IPR004640">
    <property type="entry name" value="HscB"/>
</dbReference>
<gene>
    <name evidence="5" type="ORF">CC77DRAFT_406173</name>
</gene>
<keyword evidence="6" id="KW-1185">Reference proteome</keyword>
<evidence type="ECO:0000256" key="2">
    <source>
        <dbReference type="ARBA" id="ARBA00023186"/>
    </source>
</evidence>
<dbReference type="InterPro" id="IPR001623">
    <property type="entry name" value="DnaJ_domain"/>
</dbReference>
<dbReference type="AlphaFoldDB" id="A0A177D9V6"/>
<reference evidence="5 6" key="1">
    <citation type="submission" date="2016-05" db="EMBL/GenBank/DDBJ databases">
        <title>Comparative analysis of secretome profiles of manganese(II)-oxidizing ascomycete fungi.</title>
        <authorList>
            <consortium name="DOE Joint Genome Institute"/>
            <person name="Zeiner C.A."/>
            <person name="Purvine S.O."/>
            <person name="Zink E.M."/>
            <person name="Wu S."/>
            <person name="Pasa-Tolic L."/>
            <person name="Chaput D.L."/>
            <person name="Haridas S."/>
            <person name="Grigoriev I.V."/>
            <person name="Santelli C.M."/>
            <person name="Hansel C.M."/>
        </authorList>
    </citation>
    <scope>NUCLEOTIDE SEQUENCE [LARGE SCALE GENOMIC DNA]</scope>
    <source>
        <strain evidence="5 6">SRC1lrK2f</strain>
    </source>
</reference>
<dbReference type="SUPFAM" id="SSF46565">
    <property type="entry name" value="Chaperone J-domain"/>
    <property type="match status" value="1"/>
</dbReference>
<dbReference type="InterPro" id="IPR036869">
    <property type="entry name" value="J_dom_sf"/>
</dbReference>
<evidence type="ECO:0000313" key="6">
    <source>
        <dbReference type="Proteomes" id="UP000077248"/>
    </source>
</evidence>
<comment type="similarity">
    <text evidence="1">Belongs to the HscB family.</text>
</comment>
<accession>A0A177D9V6</accession>
<dbReference type="RefSeq" id="XP_018381313.1">
    <property type="nucleotide sequence ID" value="XM_018531584.1"/>
</dbReference>
<dbReference type="GO" id="GO:0051087">
    <property type="term" value="F:protein-folding chaperone binding"/>
    <property type="evidence" value="ECO:0007669"/>
    <property type="project" value="InterPro"/>
</dbReference>
<dbReference type="EMBL" id="KV441491">
    <property type="protein sequence ID" value="OAG15892.1"/>
    <property type="molecule type" value="Genomic_DNA"/>
</dbReference>
<dbReference type="InterPro" id="IPR009073">
    <property type="entry name" value="HscB_oligo_C"/>
</dbReference>
<dbReference type="KEGG" id="aalt:CC77DRAFT_406173"/>
<dbReference type="GO" id="GO:0051259">
    <property type="term" value="P:protein complex oligomerization"/>
    <property type="evidence" value="ECO:0007669"/>
    <property type="project" value="InterPro"/>
</dbReference>
<name>A0A177D9V6_ALTAL</name>
<protein>
    <submittedName>
        <fullName evidence="5">Co-chaperone Hsc20</fullName>
    </submittedName>
</protein>
<dbReference type="Pfam" id="PF07743">
    <property type="entry name" value="HSCB_C"/>
    <property type="match status" value="1"/>
</dbReference>
<dbReference type="Proteomes" id="UP000077248">
    <property type="component" value="Unassembled WGS sequence"/>
</dbReference>
<dbReference type="GO" id="GO:0001671">
    <property type="term" value="F:ATPase activator activity"/>
    <property type="evidence" value="ECO:0007669"/>
    <property type="project" value="InterPro"/>
</dbReference>
<sequence length="254" mass="28781">MRSLRPSAARRIRASLTPETTTRTFRARQSPRPCLLCAHRIPTQAISRRLQSTSSSSNTVEKPFDTQSATTQSSQVPQTHYSFFPNALPAGPPPDGPFAIDLSALKKEFLQLQARAHPDLHPQADKKRAEALSARINEAYKTLQNPLLRAQYLLSLRGIEVAEDETAKVDDPELLMEVLEARENIEEAESEEDLVEMRERNEERIAESTEIIDQAFKRDDLEAAKSEAVKLRYWVNIKESIENWEKGVPVVLQH</sequence>
<evidence type="ECO:0000313" key="5">
    <source>
        <dbReference type="EMBL" id="OAG15892.1"/>
    </source>
</evidence>
<feature type="domain" description="J" evidence="4">
    <location>
        <begin position="78"/>
        <end position="148"/>
    </location>
</feature>
<dbReference type="PANTHER" id="PTHR14021:SF15">
    <property type="entry name" value="IRON-SULFUR CLUSTER CO-CHAPERONE PROTEIN HSCB"/>
    <property type="match status" value="1"/>
</dbReference>
<dbReference type="STRING" id="5599.A0A177D9V6"/>
<dbReference type="SMART" id="SM00271">
    <property type="entry name" value="DnaJ"/>
    <property type="match status" value="1"/>
</dbReference>
<dbReference type="GeneID" id="29117178"/>
<dbReference type="NCBIfam" id="TIGR00714">
    <property type="entry name" value="hscB"/>
    <property type="match status" value="1"/>
</dbReference>